<dbReference type="SUPFAM" id="SSF52540">
    <property type="entry name" value="P-loop containing nucleoside triphosphate hydrolases"/>
    <property type="match status" value="1"/>
</dbReference>
<dbReference type="GO" id="GO:0003746">
    <property type="term" value="F:translation elongation factor activity"/>
    <property type="evidence" value="ECO:0007669"/>
    <property type="project" value="UniProtKB-KW"/>
</dbReference>
<feature type="domain" description="Tr-type G" evidence="1">
    <location>
        <begin position="3"/>
        <end position="188"/>
    </location>
</feature>
<dbReference type="GO" id="GO:0005525">
    <property type="term" value="F:GTP binding"/>
    <property type="evidence" value="ECO:0007669"/>
    <property type="project" value="InterPro"/>
</dbReference>
<keyword evidence="3" id="KW-1185">Reference proteome</keyword>
<dbReference type="FunFam" id="2.40.30.10:FF:000052">
    <property type="entry name" value="Selenocysteine-specific elongation factor EF-Sec"/>
    <property type="match status" value="1"/>
</dbReference>
<accession>A0AAX4PKD8</accession>
<evidence type="ECO:0000313" key="3">
    <source>
        <dbReference type="Proteomes" id="UP001472866"/>
    </source>
</evidence>
<organism evidence="2 3">
    <name type="scientific">Chloropicon roscoffensis</name>
    <dbReference type="NCBI Taxonomy" id="1461544"/>
    <lineage>
        <taxon>Eukaryota</taxon>
        <taxon>Viridiplantae</taxon>
        <taxon>Chlorophyta</taxon>
        <taxon>Chloropicophyceae</taxon>
        <taxon>Chloropicales</taxon>
        <taxon>Chloropicaceae</taxon>
        <taxon>Chloropicon</taxon>
    </lineage>
</organism>
<keyword evidence="2" id="KW-0648">Protein biosynthesis</keyword>
<dbReference type="EMBL" id="CP151515">
    <property type="protein sequence ID" value="WZN66495.1"/>
    <property type="molecule type" value="Genomic_DNA"/>
</dbReference>
<dbReference type="Gene3D" id="2.40.30.10">
    <property type="entry name" value="Translation factors"/>
    <property type="match status" value="2"/>
</dbReference>
<proteinExistence type="predicted"/>
<dbReference type="InterPro" id="IPR000795">
    <property type="entry name" value="T_Tr_GTP-bd_dom"/>
</dbReference>
<dbReference type="CDD" id="cd03696">
    <property type="entry name" value="SelB_II"/>
    <property type="match status" value="1"/>
</dbReference>
<sequence length="526" mass="56826">MSLPNVNVGVMGHVDSGKTSLVGALSTCLSTCALDKHPQSKRRGITLDLGFSSFVSQEKRYTLVDCPGHASLIRTIIGATQIIDIFLLVVDLTKGIQTQTAECLVLAEVSPCSRLVVVLNKTDLVPEAERAKRVDKLSKAIEKHLSRTKFKGCAVVACSAREEWGLDGLAGELARAAPHGRDGLAGPSGASQEDLVYAVDHCFAIKGQGTVLTGTVLQGTLRVGQNLQVPRLGLSRKVKTMQVFREPVQSASVGERVAVCTTQLDPKLIERDYLCEDGGGDGGQAVVRTFDACVCSCSRVSFFRGEVPSGAKIHVTLGYATTLAEATFFCCDGKVQEASGPGFDYSRDYEHAAQLEERVGLSSQRVLLVFEKPVTCPTSTSYVASRLDLDANAKQCRLAFHGEILSIPENTFDVRRGERNLDAHRSFLSRLRVFKPKSRTGRLERIEKGSAGLVGIAAGFFGKDSDVTKFLGLRVVVAAAEGEQVEGRVASTFGKSGKVKVDFESSAEGLVGRDLRLEYKKYLFRR</sequence>
<dbReference type="InterPro" id="IPR049393">
    <property type="entry name" value="eEFSec_III"/>
</dbReference>
<dbReference type="InterPro" id="IPR027417">
    <property type="entry name" value="P-loop_NTPase"/>
</dbReference>
<dbReference type="PANTHER" id="PTHR43721:SF11">
    <property type="entry name" value="SELENOCYSTEINE-SPECIFIC ELONGATION FACTOR"/>
    <property type="match status" value="1"/>
</dbReference>
<dbReference type="Proteomes" id="UP001472866">
    <property type="component" value="Chromosome 15"/>
</dbReference>
<dbReference type="SUPFAM" id="SSF50447">
    <property type="entry name" value="Translation proteins"/>
    <property type="match status" value="1"/>
</dbReference>
<dbReference type="Gene3D" id="3.40.50.300">
    <property type="entry name" value="P-loop containing nucleotide triphosphate hydrolases"/>
    <property type="match status" value="1"/>
</dbReference>
<dbReference type="PROSITE" id="PS51722">
    <property type="entry name" value="G_TR_2"/>
    <property type="match status" value="1"/>
</dbReference>
<dbReference type="PRINTS" id="PR00315">
    <property type="entry name" value="ELONGATNFCT"/>
</dbReference>
<name>A0AAX4PKD8_9CHLO</name>
<evidence type="ECO:0000259" key="1">
    <source>
        <dbReference type="PROSITE" id="PS51722"/>
    </source>
</evidence>
<dbReference type="InterPro" id="IPR049394">
    <property type="entry name" value="eEFSec_C"/>
</dbReference>
<reference evidence="2 3" key="1">
    <citation type="submission" date="2024-03" db="EMBL/GenBank/DDBJ databases">
        <title>Complete genome sequence of the green alga Chloropicon roscoffensis RCC1871.</title>
        <authorList>
            <person name="Lemieux C."/>
            <person name="Pombert J.-F."/>
            <person name="Otis C."/>
            <person name="Turmel M."/>
        </authorList>
    </citation>
    <scope>NUCLEOTIDE SEQUENCE [LARGE SCALE GENOMIC DNA]</scope>
    <source>
        <strain evidence="2 3">RCC1871</strain>
    </source>
</reference>
<dbReference type="GO" id="GO:0001514">
    <property type="term" value="P:selenocysteine incorporation"/>
    <property type="evidence" value="ECO:0007669"/>
    <property type="project" value="TreeGrafter"/>
</dbReference>
<dbReference type="PANTHER" id="PTHR43721">
    <property type="entry name" value="ELONGATION FACTOR TU-RELATED"/>
    <property type="match status" value="1"/>
</dbReference>
<dbReference type="Pfam" id="PF00009">
    <property type="entry name" value="GTP_EFTU"/>
    <property type="match status" value="1"/>
</dbReference>
<dbReference type="GO" id="GO:0003924">
    <property type="term" value="F:GTPase activity"/>
    <property type="evidence" value="ECO:0007669"/>
    <property type="project" value="InterPro"/>
</dbReference>
<gene>
    <name evidence="2" type="ORF">HKI87_15g80620</name>
</gene>
<dbReference type="InterPro" id="IPR050055">
    <property type="entry name" value="EF-Tu_GTPase"/>
</dbReference>
<keyword evidence="2" id="KW-0251">Elongation factor</keyword>
<dbReference type="AlphaFoldDB" id="A0AAX4PKD8"/>
<dbReference type="CDD" id="cd04094">
    <property type="entry name" value="eSelB_III"/>
    <property type="match status" value="1"/>
</dbReference>
<evidence type="ECO:0000313" key="2">
    <source>
        <dbReference type="EMBL" id="WZN66495.1"/>
    </source>
</evidence>
<dbReference type="InterPro" id="IPR009000">
    <property type="entry name" value="Transl_B-barrel_sf"/>
</dbReference>
<dbReference type="Pfam" id="PF21131">
    <property type="entry name" value="eEFSec_4th"/>
    <property type="match status" value="1"/>
</dbReference>
<dbReference type="Pfam" id="PF21208">
    <property type="entry name" value="euk_SelB_III"/>
    <property type="match status" value="1"/>
</dbReference>
<protein>
    <submittedName>
        <fullName evidence="2">Selenocysteine-specific elongation factor</fullName>
    </submittedName>
</protein>